<accession>A0A9J2P3X2</accession>
<evidence type="ECO:0000313" key="2">
    <source>
        <dbReference type="Proteomes" id="UP000036681"/>
    </source>
</evidence>
<name>A0A9J2P3X2_ASCLU</name>
<protein>
    <submittedName>
        <fullName evidence="3">Uncharacterized protein</fullName>
    </submittedName>
</protein>
<keyword evidence="2" id="KW-1185">Reference proteome</keyword>
<proteinExistence type="predicted"/>
<dbReference type="AlphaFoldDB" id="A0A9J2P3X2"/>
<dbReference type="WBParaSite" id="ALUE_0000455001-mRNA-1">
    <property type="protein sequence ID" value="ALUE_0000455001-mRNA-1"/>
    <property type="gene ID" value="ALUE_0000455001"/>
</dbReference>
<dbReference type="Proteomes" id="UP000036681">
    <property type="component" value="Unplaced"/>
</dbReference>
<sequence length="156" mass="17356">MPLSTTPSLLNVDTKLANQQSFVTDFVSCSSAKVQTIFSQSMSMEDEIFESRKLYMNLPANGRMQWTFKQAFGEWQYSGVKSVGRGDNNNNSDDDDDDKRPRKNVYAEQAHSKDTLRKADAGSVGNICGARLVATHLHTPASRLDLRTRAALSTTF</sequence>
<feature type="region of interest" description="Disordered" evidence="1">
    <location>
        <begin position="80"/>
        <end position="112"/>
    </location>
</feature>
<reference evidence="3" key="1">
    <citation type="submission" date="2023-03" db="UniProtKB">
        <authorList>
            <consortium name="WormBaseParasite"/>
        </authorList>
    </citation>
    <scope>IDENTIFICATION</scope>
</reference>
<evidence type="ECO:0000256" key="1">
    <source>
        <dbReference type="SAM" id="MobiDB-lite"/>
    </source>
</evidence>
<evidence type="ECO:0000313" key="3">
    <source>
        <dbReference type="WBParaSite" id="ALUE_0000455001-mRNA-1"/>
    </source>
</evidence>
<organism evidence="2 3">
    <name type="scientific">Ascaris lumbricoides</name>
    <name type="common">Giant roundworm</name>
    <dbReference type="NCBI Taxonomy" id="6252"/>
    <lineage>
        <taxon>Eukaryota</taxon>
        <taxon>Metazoa</taxon>
        <taxon>Ecdysozoa</taxon>
        <taxon>Nematoda</taxon>
        <taxon>Chromadorea</taxon>
        <taxon>Rhabditida</taxon>
        <taxon>Spirurina</taxon>
        <taxon>Ascaridomorpha</taxon>
        <taxon>Ascaridoidea</taxon>
        <taxon>Ascarididae</taxon>
        <taxon>Ascaris</taxon>
    </lineage>
</organism>